<dbReference type="AlphaFoldDB" id="A0A0V0QGS3"/>
<keyword evidence="4" id="KW-0472">Membrane</keyword>
<comment type="caution">
    <text evidence="6">The sequence shown here is derived from an EMBL/GenBank/DDBJ whole genome shotgun (WGS) entry which is preliminary data.</text>
</comment>
<feature type="compositionally biased region" description="Basic residues" evidence="3">
    <location>
        <begin position="61"/>
        <end position="75"/>
    </location>
</feature>
<evidence type="ECO:0000256" key="5">
    <source>
        <dbReference type="SAM" id="SignalP"/>
    </source>
</evidence>
<dbReference type="EMBL" id="LDAU01000171">
    <property type="protein sequence ID" value="KRX01336.1"/>
    <property type="molecule type" value="Genomic_DNA"/>
</dbReference>
<dbReference type="OrthoDB" id="312145at2759"/>
<evidence type="ECO:0000256" key="1">
    <source>
        <dbReference type="ARBA" id="ARBA00022729"/>
    </source>
</evidence>
<dbReference type="GO" id="GO:0004791">
    <property type="term" value="F:thioredoxin-disulfide reductase (NADPH) activity"/>
    <property type="evidence" value="ECO:0007669"/>
    <property type="project" value="TreeGrafter"/>
</dbReference>
<dbReference type="GO" id="GO:0005789">
    <property type="term" value="C:endoplasmic reticulum membrane"/>
    <property type="evidence" value="ECO:0007669"/>
    <property type="project" value="TreeGrafter"/>
</dbReference>
<feature type="region of interest" description="Disordered" evidence="3">
    <location>
        <begin position="54"/>
        <end position="76"/>
    </location>
</feature>
<evidence type="ECO:0000256" key="4">
    <source>
        <dbReference type="SAM" id="Phobius"/>
    </source>
</evidence>
<feature type="transmembrane region" description="Helical" evidence="4">
    <location>
        <begin position="167"/>
        <end position="190"/>
    </location>
</feature>
<dbReference type="Proteomes" id="UP000054937">
    <property type="component" value="Unassembled WGS sequence"/>
</dbReference>
<organism evidence="6 7">
    <name type="scientific">Pseudocohnilembus persalinus</name>
    <name type="common">Ciliate</name>
    <dbReference type="NCBI Taxonomy" id="266149"/>
    <lineage>
        <taxon>Eukaryota</taxon>
        <taxon>Sar</taxon>
        <taxon>Alveolata</taxon>
        <taxon>Ciliophora</taxon>
        <taxon>Intramacronucleata</taxon>
        <taxon>Oligohymenophorea</taxon>
        <taxon>Scuticociliatia</taxon>
        <taxon>Philasterida</taxon>
        <taxon>Pseudocohnilembidae</taxon>
        <taxon>Pseudocohnilembus</taxon>
    </lineage>
</organism>
<dbReference type="PANTHER" id="PTHR13544">
    <property type="entry name" value="SELENOPROTEIN T"/>
    <property type="match status" value="1"/>
</dbReference>
<dbReference type="Pfam" id="PF10262">
    <property type="entry name" value="Rdx"/>
    <property type="match status" value="1"/>
</dbReference>
<name>A0A0V0QGS3_PSEPJ</name>
<accession>A0A0V0QGS3</accession>
<evidence type="ECO:0000256" key="2">
    <source>
        <dbReference type="ARBA" id="ARBA00023284"/>
    </source>
</evidence>
<dbReference type="InParanoid" id="A0A0V0QGS3"/>
<gene>
    <name evidence="6" type="ORF">PPERSA_11783</name>
</gene>
<protein>
    <submittedName>
        <fullName evidence="6">Thioredoxin-like fold</fullName>
    </submittedName>
</protein>
<keyword evidence="1 5" id="KW-0732">Signal</keyword>
<dbReference type="SUPFAM" id="SSF52833">
    <property type="entry name" value="Thioredoxin-like"/>
    <property type="match status" value="1"/>
</dbReference>
<dbReference type="InterPro" id="IPR036249">
    <property type="entry name" value="Thioredoxin-like_sf"/>
</dbReference>
<dbReference type="PANTHER" id="PTHR13544:SF0">
    <property type="entry name" value="THIOREDOXIN REDUCTASE-LIKE SELENOPROTEIN T"/>
    <property type="match status" value="1"/>
</dbReference>
<keyword evidence="7" id="KW-1185">Reference proteome</keyword>
<dbReference type="GO" id="GO:0045454">
    <property type="term" value="P:cell redox homeostasis"/>
    <property type="evidence" value="ECO:0007669"/>
    <property type="project" value="TreeGrafter"/>
</dbReference>
<evidence type="ECO:0000313" key="6">
    <source>
        <dbReference type="EMBL" id="KRX01336.1"/>
    </source>
</evidence>
<dbReference type="OMA" id="MAAMFFH"/>
<proteinExistence type="predicted"/>
<evidence type="ECO:0000313" key="7">
    <source>
        <dbReference type="Proteomes" id="UP000054937"/>
    </source>
</evidence>
<keyword evidence="4" id="KW-1133">Transmembrane helix</keyword>
<dbReference type="InterPro" id="IPR019389">
    <property type="entry name" value="Selenoprotein_T"/>
</dbReference>
<evidence type="ECO:0000256" key="3">
    <source>
        <dbReference type="SAM" id="MobiDB-lite"/>
    </source>
</evidence>
<sequence length="259" mass="29782">MQNSPRQKLEKIIFTIFITLLLLDGIKILNAPPAPVADQENQQQQENLENTQFQNQEHSDHHHHGQNHHHGHHEHNKYDDFQDAQEINDEQNIQKQKIFQNGHKQHGSYLNPNTLHIQLCTASPYKSQEKFNELKQALEDEIQFIDISTSEYPVPEWKAIIGKLCSYSFYAVLLFSLFGDKIFGQLGMAYPGWYILFKEKKMVFSMGAVFLSNFLSGYILQTGAFEMIVNDDLIYSNLGKNGVPDIYTIVNLVSKAVAK</sequence>
<feature type="transmembrane region" description="Helical" evidence="4">
    <location>
        <begin position="202"/>
        <end position="220"/>
    </location>
</feature>
<dbReference type="InterPro" id="IPR011893">
    <property type="entry name" value="Selenoprotein_Rdx-typ"/>
</dbReference>
<feature type="chain" id="PRO_5006867430" evidence="5">
    <location>
        <begin position="26"/>
        <end position="259"/>
    </location>
</feature>
<reference evidence="6 7" key="1">
    <citation type="journal article" date="2015" name="Sci. Rep.">
        <title>Genome of the facultative scuticociliatosis pathogen Pseudocohnilembus persalinus provides insight into its virulence through horizontal gene transfer.</title>
        <authorList>
            <person name="Xiong J."/>
            <person name="Wang G."/>
            <person name="Cheng J."/>
            <person name="Tian M."/>
            <person name="Pan X."/>
            <person name="Warren A."/>
            <person name="Jiang C."/>
            <person name="Yuan D."/>
            <person name="Miao W."/>
        </authorList>
    </citation>
    <scope>NUCLEOTIDE SEQUENCE [LARGE SCALE GENOMIC DNA]</scope>
    <source>
        <strain evidence="6">36N120E</strain>
    </source>
</reference>
<dbReference type="NCBIfam" id="TIGR02174">
    <property type="entry name" value="CXXU_selWTH"/>
    <property type="match status" value="1"/>
</dbReference>
<feature type="signal peptide" evidence="5">
    <location>
        <begin position="1"/>
        <end position="25"/>
    </location>
</feature>
<keyword evidence="2" id="KW-0676">Redox-active center</keyword>
<keyword evidence="4" id="KW-0812">Transmembrane</keyword>